<dbReference type="Proteomes" id="UP001232148">
    <property type="component" value="Unassembled WGS sequence"/>
</dbReference>
<comment type="caution">
    <text evidence="3">The sequence shown here is derived from an EMBL/GenBank/DDBJ whole genome shotgun (WGS) entry which is preliminary data.</text>
</comment>
<evidence type="ECO:0008006" key="5">
    <source>
        <dbReference type="Google" id="ProtNLM"/>
    </source>
</evidence>
<evidence type="ECO:0000256" key="2">
    <source>
        <dbReference type="SAM" id="MobiDB-lite"/>
    </source>
</evidence>
<accession>A0AAD9LXE5</accession>
<dbReference type="GO" id="GO:0010333">
    <property type="term" value="F:terpene synthase activity"/>
    <property type="evidence" value="ECO:0007669"/>
    <property type="project" value="InterPro"/>
</dbReference>
<reference evidence="3" key="1">
    <citation type="submission" date="2021-06" db="EMBL/GenBank/DDBJ databases">
        <title>Comparative genomics, transcriptomics and evolutionary studies reveal genomic signatures of adaptation to plant cell wall in hemibiotrophic fungi.</title>
        <authorList>
            <consortium name="DOE Joint Genome Institute"/>
            <person name="Baroncelli R."/>
            <person name="Diaz J.F."/>
            <person name="Benocci T."/>
            <person name="Peng M."/>
            <person name="Battaglia E."/>
            <person name="Haridas S."/>
            <person name="Andreopoulos W."/>
            <person name="Labutti K."/>
            <person name="Pangilinan J."/>
            <person name="Floch G.L."/>
            <person name="Makela M.R."/>
            <person name="Henrissat B."/>
            <person name="Grigoriev I.V."/>
            <person name="Crouch J.A."/>
            <person name="De Vries R.P."/>
            <person name="Sukno S.A."/>
            <person name="Thon M.R."/>
        </authorList>
    </citation>
    <scope>NUCLEOTIDE SEQUENCE</scope>
    <source>
        <strain evidence="3">MAFF235873</strain>
    </source>
</reference>
<proteinExistence type="inferred from homology"/>
<name>A0AAD9LXE5_9PEZI</name>
<dbReference type="SUPFAM" id="SSF48239">
    <property type="entry name" value="Terpenoid cyclases/Protein prenyltransferases"/>
    <property type="match status" value="2"/>
</dbReference>
<dbReference type="Gene3D" id="1.50.10.20">
    <property type="match status" value="1"/>
</dbReference>
<evidence type="ECO:0000313" key="4">
    <source>
        <dbReference type="Proteomes" id="UP001232148"/>
    </source>
</evidence>
<feature type="compositionally biased region" description="Polar residues" evidence="2">
    <location>
        <begin position="1030"/>
        <end position="1045"/>
    </location>
</feature>
<sequence length="1323" mass="143749">MGSLPGPEADSLSYQAASLTQHLLADYSDRHGAGFMSCTVYDTAWVSLVKKQAADGGQQPLWVFPECFQYVLDTQRDDGGWDAYNSDIDGILNTAASLLALQRHAESADGGSSSSGSADLGRRIERATAALQNRLAAWDVSQTSHVGFEIIVPTLLRLLDQGGLSFEFEGKHALMEIHAAKMSRFRPEILYGKMKLTALHSLEAFMGMIDYEKVAHHKLGGGFMASPSSTAAYLIGLPPTSWDPEAEDYLREVLRRSPGNCCVPSAFPSTNFEFSWVLSTLLQAGFAQDELGPSVKVVADVLERAFEAGNGVVGFAPSIMADADDTAKTLSVLNILGLNKAAAGMVDEFETETHFRTYPSERDSSLSANCNVLLALLHQPEPSQYASQVAKGARFLCDTWWKTDGPVKDKWNLSHIYPSMLMMQALVEMLELIESGRLPESVLDRDTRIRASIAVFQAGARTVHEQDAAGSWNNSVEETAYAVILLSVACRVVVFDPIRSQLLDAVQRGSAFLESRTCPSGDYLWIEKVTYRSAVVCQAYRLAALKLASSIPTRAVVGRVLKVPTTIPRQGEAFLQLYKRTPLFSEAPEEQLRAALVEGFLFSPLLQQHKFDVFNRAGLADDKYLHMIPFTWTGCDMRAGFRASPLFLWEMMNISMLSYQVDEFMEAEAGPAVAGDLKALRNFVLDLFPDDKKTTGAPKDVHMDDVLARRKTAARLEPLRRYVDHIRNHWAVAAASAADQDNLDRELQLYLLAHIQQLQDNLRLAERGASESDDRCGRDGDVKWPASSFFSWVRSTSADHTSAPCYFAFMACLIPNTVATAGTASGGRGAAECFRTVEEKYLAAAASRHLATMCRMYNDLGSVARDAAEGNLNSLDFAEFRVGSTASAKGSLFSLAQFERACLTEAMDRLQAASTQAAGMSGQQRASKTRWMACWRMFCDVTDLDDGLELSAPPFRKQRIHLTPTACIRCRAKKEEAGSLHQGHDHDQTRDEASLFNDVDQFVPDAADNEFLHVTQFMMLQGIEEAFGNDGNTLSSRPPTDNNSPDGGGFHCAPPAAMASAHTTTTATTTTASTSDPGGGGCCCCKGDNNDAASCVDRVLMAYEDLYLEMVLWKAQARDGGGGDDDDGDRDEPAAAARGFGLYGSVSRLFLYQKNAMVASKALLRCGSCSLRSEAMTQVASVCSVVLDSFKAVLNTVEQVAAAAGAGAGRDLPPLGQHRKRSLDTRHPKQEDRRSSSGGGRASVGVDDVAAVKRWSGRCASREVDSVVRDGGGPAGRTEDAAAAAAQKPLSLLDREDQAHVSRALVNLRMSQLDSLLTPRVLA</sequence>
<dbReference type="GO" id="GO:0016102">
    <property type="term" value="P:diterpenoid biosynthetic process"/>
    <property type="evidence" value="ECO:0007669"/>
    <property type="project" value="TreeGrafter"/>
</dbReference>
<gene>
    <name evidence="3" type="ORF">LX32DRAFT_697241</name>
</gene>
<protein>
    <recommendedName>
        <fullName evidence="5">Ent-kaurene synthase</fullName>
    </recommendedName>
</protein>
<dbReference type="PANTHER" id="PTHR31739:SF25">
    <property type="entry name" value="(E,E)-GERANYLLINALOOL SYNTHASE"/>
    <property type="match status" value="1"/>
</dbReference>
<organism evidence="3 4">
    <name type="scientific">Colletotrichum zoysiae</name>
    <dbReference type="NCBI Taxonomy" id="1216348"/>
    <lineage>
        <taxon>Eukaryota</taxon>
        <taxon>Fungi</taxon>
        <taxon>Dikarya</taxon>
        <taxon>Ascomycota</taxon>
        <taxon>Pezizomycotina</taxon>
        <taxon>Sordariomycetes</taxon>
        <taxon>Hypocreomycetidae</taxon>
        <taxon>Glomerellales</taxon>
        <taxon>Glomerellaceae</taxon>
        <taxon>Colletotrichum</taxon>
        <taxon>Colletotrichum graminicola species complex</taxon>
    </lineage>
</organism>
<evidence type="ECO:0000256" key="1">
    <source>
        <dbReference type="ARBA" id="ARBA00006333"/>
    </source>
</evidence>
<feature type="region of interest" description="Disordered" evidence="2">
    <location>
        <begin position="1207"/>
        <end position="1243"/>
    </location>
</feature>
<keyword evidence="4" id="KW-1185">Reference proteome</keyword>
<dbReference type="PANTHER" id="PTHR31739">
    <property type="entry name" value="ENT-COPALYL DIPHOSPHATE SYNTHASE, CHLOROPLASTIC"/>
    <property type="match status" value="1"/>
</dbReference>
<dbReference type="EMBL" id="MU842968">
    <property type="protein sequence ID" value="KAK2024327.1"/>
    <property type="molecule type" value="Genomic_DNA"/>
</dbReference>
<dbReference type="InterPro" id="IPR008930">
    <property type="entry name" value="Terpenoid_cyclase/PrenylTrfase"/>
</dbReference>
<dbReference type="Gene3D" id="1.50.10.160">
    <property type="match status" value="1"/>
</dbReference>
<feature type="compositionally biased region" description="Basic and acidic residues" evidence="2">
    <location>
        <begin position="1222"/>
        <end position="1235"/>
    </location>
</feature>
<dbReference type="GO" id="GO:0000287">
    <property type="term" value="F:magnesium ion binding"/>
    <property type="evidence" value="ECO:0007669"/>
    <property type="project" value="TreeGrafter"/>
</dbReference>
<feature type="region of interest" description="Disordered" evidence="2">
    <location>
        <begin position="1029"/>
        <end position="1056"/>
    </location>
</feature>
<evidence type="ECO:0000313" key="3">
    <source>
        <dbReference type="EMBL" id="KAK2024327.1"/>
    </source>
</evidence>
<dbReference type="InterPro" id="IPR050148">
    <property type="entry name" value="Terpene_synthase-like"/>
</dbReference>
<comment type="similarity">
    <text evidence="1">Belongs to the terpene synthase family.</text>
</comment>